<feature type="region of interest" description="Disordered" evidence="1">
    <location>
        <begin position="120"/>
        <end position="150"/>
    </location>
</feature>
<dbReference type="AlphaFoldDB" id="A0A9D9DIA3"/>
<comment type="caution">
    <text evidence="2">The sequence shown here is derived from an EMBL/GenBank/DDBJ whole genome shotgun (WGS) entry which is preliminary data.</text>
</comment>
<dbReference type="EMBL" id="JADIMY010000127">
    <property type="protein sequence ID" value="MBO8428222.1"/>
    <property type="molecule type" value="Genomic_DNA"/>
</dbReference>
<reference evidence="2" key="2">
    <citation type="journal article" date="2021" name="PeerJ">
        <title>Extensive microbial diversity within the chicken gut microbiome revealed by metagenomics and culture.</title>
        <authorList>
            <person name="Gilroy R."/>
            <person name="Ravi A."/>
            <person name="Getino M."/>
            <person name="Pursley I."/>
            <person name="Horton D.L."/>
            <person name="Alikhan N.F."/>
            <person name="Baker D."/>
            <person name="Gharbi K."/>
            <person name="Hall N."/>
            <person name="Watson M."/>
            <person name="Adriaenssens E.M."/>
            <person name="Foster-Nyarko E."/>
            <person name="Jarju S."/>
            <person name="Secka A."/>
            <person name="Antonio M."/>
            <person name="Oren A."/>
            <person name="Chaudhuri R.R."/>
            <person name="La Ragione R."/>
            <person name="Hildebrand F."/>
            <person name="Pallen M.J."/>
        </authorList>
    </citation>
    <scope>NUCLEOTIDE SEQUENCE</scope>
    <source>
        <strain evidence="2">11159</strain>
    </source>
</reference>
<protein>
    <submittedName>
        <fullName evidence="2">Uncharacterized protein</fullName>
    </submittedName>
</protein>
<reference evidence="2" key="1">
    <citation type="submission" date="2020-10" db="EMBL/GenBank/DDBJ databases">
        <authorList>
            <person name="Gilroy R."/>
        </authorList>
    </citation>
    <scope>NUCLEOTIDE SEQUENCE</scope>
    <source>
        <strain evidence="2">11159</strain>
    </source>
</reference>
<evidence type="ECO:0000313" key="2">
    <source>
        <dbReference type="EMBL" id="MBO8428222.1"/>
    </source>
</evidence>
<organism evidence="2 3">
    <name type="scientific">Candidatus Onthovivens merdipullorum</name>
    <dbReference type="NCBI Taxonomy" id="2840889"/>
    <lineage>
        <taxon>Bacteria</taxon>
        <taxon>Bacillati</taxon>
        <taxon>Bacillota</taxon>
        <taxon>Bacilli</taxon>
        <taxon>Bacillales</taxon>
        <taxon>Candidatus Onthovivens</taxon>
    </lineage>
</organism>
<dbReference type="InterPro" id="IPR014347">
    <property type="entry name" value="Tautomerase/MIF_sf"/>
</dbReference>
<proteinExistence type="predicted"/>
<gene>
    <name evidence="2" type="ORF">IAC58_06745</name>
</gene>
<evidence type="ECO:0000313" key="3">
    <source>
        <dbReference type="Proteomes" id="UP000823613"/>
    </source>
</evidence>
<dbReference type="Gene3D" id="3.30.429.10">
    <property type="entry name" value="Macrophage Migration Inhibitory Factor"/>
    <property type="match status" value="1"/>
</dbReference>
<sequence>MITLSIIGLDPYLVRQISKEMTPKLANLYEISKDEINFYAPECLYIHDGVEQNTWNVLVKVDAPLKVKVLEKDASKIIEEYLKDACINLEIIFSYYSLDNRYEFLNKDYPRFMTEKNTVEVEEYDEESEEDSDEEPYLGNVFEGLEDKLK</sequence>
<name>A0A9D9DIA3_9BACL</name>
<feature type="compositionally biased region" description="Acidic residues" evidence="1">
    <location>
        <begin position="120"/>
        <end position="136"/>
    </location>
</feature>
<evidence type="ECO:0000256" key="1">
    <source>
        <dbReference type="SAM" id="MobiDB-lite"/>
    </source>
</evidence>
<accession>A0A9D9DIA3</accession>
<dbReference type="Proteomes" id="UP000823613">
    <property type="component" value="Unassembled WGS sequence"/>
</dbReference>